<gene>
    <name evidence="1" type="ORF">UT77_C0002G0021</name>
</gene>
<evidence type="ECO:0000313" key="2">
    <source>
        <dbReference type="Proteomes" id="UP000034881"/>
    </source>
</evidence>
<proteinExistence type="predicted"/>
<dbReference type="EMBL" id="LBYB01000002">
    <property type="protein sequence ID" value="KKR42368.1"/>
    <property type="molecule type" value="Genomic_DNA"/>
</dbReference>
<dbReference type="PANTHER" id="PTHR37953">
    <property type="entry name" value="UPF0127 PROTEIN MJ1496"/>
    <property type="match status" value="1"/>
</dbReference>
<dbReference type="Proteomes" id="UP000034881">
    <property type="component" value="Unassembled WGS sequence"/>
</dbReference>
<accession>A0A0G0QQE8</accession>
<sequence>MKKFVIQSVLLLGVIIIAVFLFQSNARVPELPFLPRPSVLGEVEINGALLKVEIADTQDKRSKGLGGKQPLASDEGMLFIFPKADKHPFWMKGLSFPLDFVWIRENKVVDVLQNIPPPQPEQTDESLPIYSSNEPADKVLEVLAGTAKRLNIKAGDLVKIEF</sequence>
<dbReference type="AlphaFoldDB" id="A0A0G0QQE8"/>
<evidence type="ECO:0000313" key="1">
    <source>
        <dbReference type="EMBL" id="KKR42368.1"/>
    </source>
</evidence>
<dbReference type="PANTHER" id="PTHR37953:SF1">
    <property type="entry name" value="UPF0127 PROTEIN MJ1496"/>
    <property type="match status" value="1"/>
</dbReference>
<organism evidence="1 2">
    <name type="scientific">Candidatus Daviesbacteria bacterium GW2011_GWC2_40_12</name>
    <dbReference type="NCBI Taxonomy" id="1618431"/>
    <lineage>
        <taxon>Bacteria</taxon>
        <taxon>Candidatus Daviesiibacteriota</taxon>
    </lineage>
</organism>
<dbReference type="InterPro" id="IPR003795">
    <property type="entry name" value="DUF192"/>
</dbReference>
<comment type="caution">
    <text evidence="1">The sequence shown here is derived from an EMBL/GenBank/DDBJ whole genome shotgun (WGS) entry which is preliminary data.</text>
</comment>
<dbReference type="Pfam" id="PF02643">
    <property type="entry name" value="DUF192"/>
    <property type="match status" value="1"/>
</dbReference>
<dbReference type="InterPro" id="IPR038695">
    <property type="entry name" value="Saro_0823-like_sf"/>
</dbReference>
<evidence type="ECO:0008006" key="3">
    <source>
        <dbReference type="Google" id="ProtNLM"/>
    </source>
</evidence>
<protein>
    <recommendedName>
        <fullName evidence="3">DUF192 domain-containing protein</fullName>
    </recommendedName>
</protein>
<dbReference type="Gene3D" id="2.60.120.1140">
    <property type="entry name" value="Protein of unknown function DUF192"/>
    <property type="match status" value="1"/>
</dbReference>
<reference evidence="1 2" key="1">
    <citation type="journal article" date="2015" name="Nature">
        <title>rRNA introns, odd ribosomes, and small enigmatic genomes across a large radiation of phyla.</title>
        <authorList>
            <person name="Brown C.T."/>
            <person name="Hug L.A."/>
            <person name="Thomas B.C."/>
            <person name="Sharon I."/>
            <person name="Castelle C.J."/>
            <person name="Singh A."/>
            <person name="Wilkins M.J."/>
            <person name="Williams K.H."/>
            <person name="Banfield J.F."/>
        </authorList>
    </citation>
    <scope>NUCLEOTIDE SEQUENCE [LARGE SCALE GENOMIC DNA]</scope>
</reference>
<name>A0A0G0QQE8_9BACT</name>